<accession>A0A917K4A8</accession>
<reference evidence="2" key="2">
    <citation type="submission" date="2020-09" db="EMBL/GenBank/DDBJ databases">
        <authorList>
            <person name="Sun Q."/>
            <person name="Ohkuma M."/>
        </authorList>
    </citation>
    <scope>NUCLEOTIDE SEQUENCE</scope>
    <source>
        <strain evidence="2">JCM 18487</strain>
    </source>
</reference>
<proteinExistence type="predicted"/>
<dbReference type="PANTHER" id="PTHR39328">
    <property type="entry name" value="BLL2871 PROTEIN"/>
    <property type="match status" value="1"/>
</dbReference>
<dbReference type="Pfam" id="PF08823">
    <property type="entry name" value="PG_binding_2"/>
    <property type="match status" value="1"/>
</dbReference>
<gene>
    <name evidence="2" type="ORF">GCM10010885_04210</name>
</gene>
<sequence length="259" mass="28244">MPWVAADAGAVATQAWANTSYGPQGLALLRQGFSPEEVLARLLAEDPDREHRQVGIVDREGRSATYTGSACFPWAGGIAGEGFACQGNILAGAAVVEEMARAFRASSGPLPERMLAALAAGQQAGGDRRGMQSAAIYVAKPKGGYGGFNDRYIDLRVDDHPSPIEELSRLLSLHRLYFERPQAEDLIPLQGETLDEVRRLLRRAGYQVGEGPAYDAGTRASLAAYFQTENFEERWSDQPFIDQKVLAYMRDHLSPEATK</sequence>
<dbReference type="Pfam" id="PF06267">
    <property type="entry name" value="DUF1028"/>
    <property type="match status" value="1"/>
</dbReference>
<protein>
    <recommendedName>
        <fullName evidence="1">Putative peptidoglycan binding domain-containing protein</fullName>
    </recommendedName>
</protein>
<dbReference type="PANTHER" id="PTHR39328:SF1">
    <property type="entry name" value="BLL2871 PROTEIN"/>
    <property type="match status" value="1"/>
</dbReference>
<feature type="domain" description="Putative peptidoglycan binding" evidence="1">
    <location>
        <begin position="177"/>
        <end position="249"/>
    </location>
</feature>
<name>A0A917K4A8_9BACL</name>
<dbReference type="AlphaFoldDB" id="A0A917K4A8"/>
<keyword evidence="3" id="KW-1185">Reference proteome</keyword>
<organism evidence="2 3">
    <name type="scientific">Alicyclobacillus cellulosilyticus</name>
    <dbReference type="NCBI Taxonomy" id="1003997"/>
    <lineage>
        <taxon>Bacteria</taxon>
        <taxon>Bacillati</taxon>
        <taxon>Bacillota</taxon>
        <taxon>Bacilli</taxon>
        <taxon>Bacillales</taxon>
        <taxon>Alicyclobacillaceae</taxon>
        <taxon>Alicyclobacillus</taxon>
    </lineage>
</organism>
<comment type="caution">
    <text evidence="2">The sequence shown here is derived from an EMBL/GenBank/DDBJ whole genome shotgun (WGS) entry which is preliminary data.</text>
</comment>
<reference evidence="2" key="1">
    <citation type="journal article" date="2014" name="Int. J. Syst. Evol. Microbiol.">
        <title>Complete genome sequence of Corynebacterium casei LMG S-19264T (=DSM 44701T), isolated from a smear-ripened cheese.</title>
        <authorList>
            <consortium name="US DOE Joint Genome Institute (JGI-PGF)"/>
            <person name="Walter F."/>
            <person name="Albersmeier A."/>
            <person name="Kalinowski J."/>
            <person name="Ruckert C."/>
        </authorList>
    </citation>
    <scope>NUCLEOTIDE SEQUENCE</scope>
    <source>
        <strain evidence="2">JCM 18487</strain>
    </source>
</reference>
<evidence type="ECO:0000313" key="2">
    <source>
        <dbReference type="EMBL" id="GGI97669.1"/>
    </source>
</evidence>
<dbReference type="EMBL" id="BMOY01000004">
    <property type="protein sequence ID" value="GGI97669.1"/>
    <property type="molecule type" value="Genomic_DNA"/>
</dbReference>
<dbReference type="InterPro" id="IPR029055">
    <property type="entry name" value="Ntn_hydrolases_N"/>
</dbReference>
<dbReference type="Proteomes" id="UP000637695">
    <property type="component" value="Unassembled WGS sequence"/>
</dbReference>
<dbReference type="InterPro" id="IPR010430">
    <property type="entry name" value="DUF1028"/>
</dbReference>
<dbReference type="InterPro" id="IPR014927">
    <property type="entry name" value="PG-bd_2"/>
</dbReference>
<dbReference type="Gene3D" id="3.60.20.10">
    <property type="entry name" value="Glutamine Phosphoribosylpyrophosphate, subunit 1, domain 1"/>
    <property type="match status" value="1"/>
</dbReference>
<evidence type="ECO:0000259" key="1">
    <source>
        <dbReference type="Pfam" id="PF08823"/>
    </source>
</evidence>
<dbReference type="SUPFAM" id="SSF56235">
    <property type="entry name" value="N-terminal nucleophile aminohydrolases (Ntn hydrolases)"/>
    <property type="match status" value="1"/>
</dbReference>
<evidence type="ECO:0000313" key="3">
    <source>
        <dbReference type="Proteomes" id="UP000637695"/>
    </source>
</evidence>